<keyword evidence="2" id="KW-1185">Reference proteome</keyword>
<dbReference type="RefSeq" id="WP_301220003.1">
    <property type="nucleotide sequence ID" value="NZ_JAROCB010000004.1"/>
</dbReference>
<name>A0ABT8J0P2_9MICO</name>
<reference evidence="1" key="1">
    <citation type="submission" date="2023-03" db="EMBL/GenBank/DDBJ databases">
        <title>MT1 and MT2 Draft Genomes of Novel Species.</title>
        <authorList>
            <person name="Venkateswaran K."/>
        </authorList>
    </citation>
    <scope>NUCLEOTIDE SEQUENCE</scope>
    <source>
        <strain evidence="1">F6_8S_P_1A</strain>
    </source>
</reference>
<evidence type="ECO:0000313" key="1">
    <source>
        <dbReference type="EMBL" id="MDN4598658.1"/>
    </source>
</evidence>
<evidence type="ECO:0008006" key="3">
    <source>
        <dbReference type="Google" id="ProtNLM"/>
    </source>
</evidence>
<sequence>MRRHLRTVITLGVLGAVVAALVAVGVSDRDWSGRSAPRCLPARLQVSPQTVAPGESITVSSPAADCALGYGRGHTYRVRLIHPGQPGPPVTTAVTEDGSFRLTLTVPPTFPTGPAVVDVKGSPMDHCDDTGASCAGYAAYLTVE</sequence>
<organism evidence="1 2">
    <name type="scientific">Leifsonia virtsii</name>
    <dbReference type="NCBI Taxonomy" id="3035915"/>
    <lineage>
        <taxon>Bacteria</taxon>
        <taxon>Bacillati</taxon>
        <taxon>Actinomycetota</taxon>
        <taxon>Actinomycetes</taxon>
        <taxon>Micrococcales</taxon>
        <taxon>Microbacteriaceae</taxon>
        <taxon>Leifsonia</taxon>
    </lineage>
</organism>
<accession>A0ABT8J0P2</accession>
<gene>
    <name evidence="1" type="ORF">P5G59_16010</name>
</gene>
<dbReference type="Proteomes" id="UP001174210">
    <property type="component" value="Unassembled WGS sequence"/>
</dbReference>
<comment type="caution">
    <text evidence="1">The sequence shown here is derived from an EMBL/GenBank/DDBJ whole genome shotgun (WGS) entry which is preliminary data.</text>
</comment>
<protein>
    <recommendedName>
        <fullName evidence="3">Secreted protein</fullName>
    </recommendedName>
</protein>
<dbReference type="EMBL" id="JAROCB010000004">
    <property type="protein sequence ID" value="MDN4598658.1"/>
    <property type="molecule type" value="Genomic_DNA"/>
</dbReference>
<evidence type="ECO:0000313" key="2">
    <source>
        <dbReference type="Proteomes" id="UP001174210"/>
    </source>
</evidence>
<proteinExistence type="predicted"/>